<sequence length="80" mass="9006">MVDRDTMEHMSVEQARVFQAVSRLETEFGPGRLTDVARTACLPPERVRQVVQELDERFGLVIEAPAANGGEPRYHVVPED</sequence>
<organism evidence="1 2">
    <name type="scientific">Allostreptomyces psammosilenae</name>
    <dbReference type="NCBI Taxonomy" id="1892865"/>
    <lineage>
        <taxon>Bacteria</taxon>
        <taxon>Bacillati</taxon>
        <taxon>Actinomycetota</taxon>
        <taxon>Actinomycetes</taxon>
        <taxon>Kitasatosporales</taxon>
        <taxon>Streptomycetaceae</taxon>
        <taxon>Allostreptomyces</taxon>
    </lineage>
</organism>
<evidence type="ECO:0000313" key="1">
    <source>
        <dbReference type="EMBL" id="NYI05045.1"/>
    </source>
</evidence>
<proteinExistence type="predicted"/>
<evidence type="ECO:0000313" key="2">
    <source>
        <dbReference type="Proteomes" id="UP000567795"/>
    </source>
</evidence>
<name>A0A852ZT80_9ACTN</name>
<reference evidence="1 2" key="1">
    <citation type="submission" date="2020-07" db="EMBL/GenBank/DDBJ databases">
        <title>Sequencing the genomes of 1000 actinobacteria strains.</title>
        <authorList>
            <person name="Klenk H.-P."/>
        </authorList>
    </citation>
    <scope>NUCLEOTIDE SEQUENCE [LARGE SCALE GENOMIC DNA]</scope>
    <source>
        <strain evidence="1 2">DSM 42178</strain>
    </source>
</reference>
<gene>
    <name evidence="1" type="ORF">FHU37_001988</name>
</gene>
<comment type="caution">
    <text evidence="1">The sequence shown here is derived from an EMBL/GenBank/DDBJ whole genome shotgun (WGS) entry which is preliminary data.</text>
</comment>
<keyword evidence="2" id="KW-1185">Reference proteome</keyword>
<dbReference type="RefSeq" id="WP_179813859.1">
    <property type="nucleotide sequence ID" value="NZ_JACBZD010000001.1"/>
</dbReference>
<dbReference type="EMBL" id="JACBZD010000001">
    <property type="protein sequence ID" value="NYI05045.1"/>
    <property type="molecule type" value="Genomic_DNA"/>
</dbReference>
<protein>
    <submittedName>
        <fullName evidence="1">Uncharacterized protein</fullName>
    </submittedName>
</protein>
<dbReference type="Proteomes" id="UP000567795">
    <property type="component" value="Unassembled WGS sequence"/>
</dbReference>
<dbReference type="AlphaFoldDB" id="A0A852ZT80"/>
<accession>A0A852ZT80</accession>